<gene>
    <name evidence="2" type="ORF">BD310DRAFT_980497</name>
</gene>
<feature type="compositionally biased region" description="Low complexity" evidence="1">
    <location>
        <begin position="7"/>
        <end position="25"/>
    </location>
</feature>
<sequence>MSARCCATARRSPGSRPRTPRRTAPPAAPPPSLPTRPHAKPGADHGAHDAAPPRDGVGPQDTQAAQREVRRERLRDVRAREQGANVADSYVRSSCALALADSSVPPPGSEHAKDSRRRQAAVACVSVGMWKGGAAWDARQVADVGGAGRRRRRGLERGRGP</sequence>
<keyword evidence="3" id="KW-1185">Reference proteome</keyword>
<dbReference type="AlphaFoldDB" id="A0A4Q9PJJ3"/>
<dbReference type="Proteomes" id="UP000292082">
    <property type="component" value="Unassembled WGS sequence"/>
</dbReference>
<reference evidence="2 3" key="1">
    <citation type="submission" date="2019-01" db="EMBL/GenBank/DDBJ databases">
        <title>Draft genome sequences of three monokaryotic isolates of the white-rot basidiomycete fungus Dichomitus squalens.</title>
        <authorList>
            <consortium name="DOE Joint Genome Institute"/>
            <person name="Lopez S.C."/>
            <person name="Andreopoulos B."/>
            <person name="Pangilinan J."/>
            <person name="Lipzen A."/>
            <person name="Riley R."/>
            <person name="Ahrendt S."/>
            <person name="Ng V."/>
            <person name="Barry K."/>
            <person name="Daum C."/>
            <person name="Grigoriev I.V."/>
            <person name="Hilden K.S."/>
            <person name="Makela M.R."/>
            <person name="de Vries R.P."/>
        </authorList>
    </citation>
    <scope>NUCLEOTIDE SEQUENCE [LARGE SCALE GENOMIC DNA]</scope>
    <source>
        <strain evidence="2 3">CBS 464.89</strain>
    </source>
</reference>
<dbReference type="EMBL" id="ML145193">
    <property type="protein sequence ID" value="TBU54254.1"/>
    <property type="molecule type" value="Genomic_DNA"/>
</dbReference>
<name>A0A4Q9PJJ3_9APHY</name>
<proteinExistence type="predicted"/>
<evidence type="ECO:0000313" key="2">
    <source>
        <dbReference type="EMBL" id="TBU54254.1"/>
    </source>
</evidence>
<evidence type="ECO:0000313" key="3">
    <source>
        <dbReference type="Proteomes" id="UP000292082"/>
    </source>
</evidence>
<feature type="region of interest" description="Disordered" evidence="1">
    <location>
        <begin position="139"/>
        <end position="161"/>
    </location>
</feature>
<evidence type="ECO:0000256" key="1">
    <source>
        <dbReference type="SAM" id="MobiDB-lite"/>
    </source>
</evidence>
<protein>
    <submittedName>
        <fullName evidence="2">Uncharacterized protein</fullName>
    </submittedName>
</protein>
<organism evidence="2 3">
    <name type="scientific">Dichomitus squalens</name>
    <dbReference type="NCBI Taxonomy" id="114155"/>
    <lineage>
        <taxon>Eukaryota</taxon>
        <taxon>Fungi</taxon>
        <taxon>Dikarya</taxon>
        <taxon>Basidiomycota</taxon>
        <taxon>Agaricomycotina</taxon>
        <taxon>Agaricomycetes</taxon>
        <taxon>Polyporales</taxon>
        <taxon>Polyporaceae</taxon>
        <taxon>Dichomitus</taxon>
    </lineage>
</organism>
<feature type="compositionally biased region" description="Basic and acidic residues" evidence="1">
    <location>
        <begin position="41"/>
        <end position="52"/>
    </location>
</feature>
<accession>A0A4Q9PJJ3</accession>
<feature type="region of interest" description="Disordered" evidence="1">
    <location>
        <begin position="1"/>
        <end position="87"/>
    </location>
</feature>
<feature type="compositionally biased region" description="Basic and acidic residues" evidence="1">
    <location>
        <begin position="67"/>
        <end position="81"/>
    </location>
</feature>